<keyword evidence="4" id="KW-0653">Protein transport</keyword>
<feature type="compositionally biased region" description="Polar residues" evidence="6">
    <location>
        <begin position="171"/>
        <end position="180"/>
    </location>
</feature>
<dbReference type="OrthoDB" id="5393057at2759"/>
<dbReference type="PANTHER" id="PTHR45898:SF4">
    <property type="entry name" value="TARGET OF MYB PROTEIN 1"/>
    <property type="match status" value="1"/>
</dbReference>
<proteinExistence type="predicted"/>
<dbReference type="PROSITE" id="PS50909">
    <property type="entry name" value="GAT"/>
    <property type="match status" value="1"/>
</dbReference>
<feature type="compositionally biased region" description="Low complexity" evidence="6">
    <location>
        <begin position="305"/>
        <end position="319"/>
    </location>
</feature>
<feature type="compositionally biased region" description="Pro residues" evidence="6">
    <location>
        <begin position="337"/>
        <end position="350"/>
    </location>
</feature>
<dbReference type="GeneID" id="36552105"/>
<sequence>MKRIFGSLSKRSTSSLDSPASYPDDSPEGVILREVNAFCEAGAGPGNSQSNEFVHLPGIVESAESSPNAAREAAHRIRKLLSDTAATPPANAQYNAIMLIRILIDNPGHTFTRNIDAKFVATVKDLLRQGRDPNVQHFLRDTLDTFDTQRQWDEDLTLLLQMWRKEKTKLTRSNSGSTWRSQPSPQPQGSRSNYFNVRQNNSSLPPPDELAARVSEAKTSAKLLIQFVQSTPPAEILENELIKEFSDRCRVASRAMENYIHSTNPTPDEDTLMTLIEANDELSVALSKHQHAILKARKTLGQGGSQSPSSSDDASASGALRPVPPPPPVSQWQAQSPPGPSAAPVPPPAAPMMTPAAGYPPSASNGAGQHEYRSEDFQVQNPFADNFSSPHPVNAPTHAETSRMDGPSNDWWSDPQQRPIQRT</sequence>
<feature type="domain" description="GAT" evidence="8">
    <location>
        <begin position="205"/>
        <end position="294"/>
    </location>
</feature>
<evidence type="ECO:0000256" key="4">
    <source>
        <dbReference type="ARBA" id="ARBA00022927"/>
    </source>
</evidence>
<dbReference type="SUPFAM" id="SSF89009">
    <property type="entry name" value="GAT-like domain"/>
    <property type="match status" value="1"/>
</dbReference>
<dbReference type="InterPro" id="IPR008942">
    <property type="entry name" value="ENTH_VHS"/>
</dbReference>
<comment type="subunit">
    <text evidence="2">Component of the ESCRT-0 complex composed of HSE1 and VPS27.</text>
</comment>
<dbReference type="CDD" id="cd21383">
    <property type="entry name" value="GAT_GGA_Tom1-like"/>
    <property type="match status" value="1"/>
</dbReference>
<dbReference type="GO" id="GO:0043328">
    <property type="term" value="P:protein transport to vacuole involved in ubiquitin-dependent protein catabolic process via the multivesicular body sorting pathway"/>
    <property type="evidence" value="ECO:0007669"/>
    <property type="project" value="InterPro"/>
</dbReference>
<feature type="compositionally biased region" description="Low complexity" evidence="6">
    <location>
        <begin position="351"/>
        <end position="361"/>
    </location>
</feature>
<feature type="domain" description="VHS" evidence="7">
    <location>
        <begin position="59"/>
        <end position="205"/>
    </location>
</feature>
<dbReference type="STRING" id="1392250.A0A2I2G642"/>
<feature type="compositionally biased region" description="Low complexity" evidence="6">
    <location>
        <begin position="181"/>
        <end position="190"/>
    </location>
</feature>
<dbReference type="InterPro" id="IPR044836">
    <property type="entry name" value="TOL_plant"/>
</dbReference>
<comment type="caution">
    <text evidence="9">The sequence shown here is derived from an EMBL/GenBank/DDBJ whole genome shotgun (WGS) entry which is preliminary data.</text>
</comment>
<dbReference type="Pfam" id="PF03127">
    <property type="entry name" value="GAT"/>
    <property type="match status" value="1"/>
</dbReference>
<dbReference type="EMBL" id="MSFO01000005">
    <property type="protein sequence ID" value="PLB48339.1"/>
    <property type="molecule type" value="Genomic_DNA"/>
</dbReference>
<evidence type="ECO:0000256" key="1">
    <source>
        <dbReference type="ARBA" id="ARBA00004170"/>
    </source>
</evidence>
<evidence type="ECO:0000313" key="9">
    <source>
        <dbReference type="EMBL" id="PLB48339.1"/>
    </source>
</evidence>
<protein>
    <submittedName>
        <fullName evidence="9">GAT-like domain-containing protein</fullName>
    </submittedName>
</protein>
<feature type="region of interest" description="Disordered" evidence="6">
    <location>
        <begin position="299"/>
        <end position="423"/>
    </location>
</feature>
<dbReference type="InterPro" id="IPR038425">
    <property type="entry name" value="GAT_sf"/>
</dbReference>
<dbReference type="PANTHER" id="PTHR45898">
    <property type="entry name" value="TOM1-LIKE PROTEIN"/>
    <property type="match status" value="1"/>
</dbReference>
<dbReference type="VEuPathDB" id="FungiDB:P170DRAFT_360285"/>
<evidence type="ECO:0000256" key="5">
    <source>
        <dbReference type="ARBA" id="ARBA00023136"/>
    </source>
</evidence>
<feature type="region of interest" description="Disordered" evidence="6">
    <location>
        <begin position="1"/>
        <end position="26"/>
    </location>
</feature>
<comment type="subcellular location">
    <subcellularLocation>
        <location evidence="1">Membrane</location>
        <topology evidence="1">Peripheral membrane protein</topology>
    </subcellularLocation>
</comment>
<accession>A0A2I2G642</accession>
<dbReference type="InterPro" id="IPR002014">
    <property type="entry name" value="VHS_dom"/>
</dbReference>
<evidence type="ECO:0000256" key="3">
    <source>
        <dbReference type="ARBA" id="ARBA00022448"/>
    </source>
</evidence>
<dbReference type="GO" id="GO:0035091">
    <property type="term" value="F:phosphatidylinositol binding"/>
    <property type="evidence" value="ECO:0007669"/>
    <property type="project" value="InterPro"/>
</dbReference>
<feature type="compositionally biased region" description="Polar residues" evidence="6">
    <location>
        <begin position="410"/>
        <end position="423"/>
    </location>
</feature>
<dbReference type="Gene3D" id="1.20.58.160">
    <property type="match status" value="1"/>
</dbReference>
<evidence type="ECO:0000259" key="8">
    <source>
        <dbReference type="PROSITE" id="PS50909"/>
    </source>
</evidence>
<feature type="compositionally biased region" description="Polar residues" evidence="6">
    <location>
        <begin position="191"/>
        <end position="203"/>
    </location>
</feature>
<reference evidence="9 10" key="1">
    <citation type="submission" date="2016-12" db="EMBL/GenBank/DDBJ databases">
        <title>The genomes of Aspergillus section Nigri reveals drivers in fungal speciation.</title>
        <authorList>
            <consortium name="DOE Joint Genome Institute"/>
            <person name="Vesth T.C."/>
            <person name="Nybo J."/>
            <person name="Theobald S."/>
            <person name="Brandl J."/>
            <person name="Frisvad J.C."/>
            <person name="Nielsen K.F."/>
            <person name="Lyhne E.K."/>
            <person name="Kogle M.E."/>
            <person name="Kuo A."/>
            <person name="Riley R."/>
            <person name="Clum A."/>
            <person name="Nolan M."/>
            <person name="Lipzen A."/>
            <person name="Salamov A."/>
            <person name="Henrissat B."/>
            <person name="Wiebenga A."/>
            <person name="De Vries R.P."/>
            <person name="Grigoriev I.V."/>
            <person name="Mortensen U.H."/>
            <person name="Andersen M.R."/>
            <person name="Baker S.E."/>
        </authorList>
    </citation>
    <scope>NUCLEOTIDE SEQUENCE [LARGE SCALE GENOMIC DNA]</scope>
    <source>
        <strain evidence="9 10">IBT 23096</strain>
    </source>
</reference>
<gene>
    <name evidence="9" type="ORF">P170DRAFT_360285</name>
</gene>
<name>A0A2I2G642_9EURO</name>
<feature type="region of interest" description="Disordered" evidence="6">
    <location>
        <begin position="171"/>
        <end position="209"/>
    </location>
</feature>
<feature type="compositionally biased region" description="Polar residues" evidence="6">
    <location>
        <begin position="377"/>
        <end position="391"/>
    </location>
</feature>
<dbReference type="Gene3D" id="1.25.40.90">
    <property type="match status" value="1"/>
</dbReference>
<dbReference type="RefSeq" id="XP_024703641.1">
    <property type="nucleotide sequence ID" value="XM_024844405.1"/>
</dbReference>
<dbReference type="GO" id="GO:0016020">
    <property type="term" value="C:membrane"/>
    <property type="evidence" value="ECO:0007669"/>
    <property type="project" value="UniProtKB-SubCell"/>
</dbReference>
<evidence type="ECO:0000256" key="6">
    <source>
        <dbReference type="SAM" id="MobiDB-lite"/>
    </source>
</evidence>
<dbReference type="PROSITE" id="PS50179">
    <property type="entry name" value="VHS"/>
    <property type="match status" value="1"/>
</dbReference>
<evidence type="ECO:0000259" key="7">
    <source>
        <dbReference type="PROSITE" id="PS50179"/>
    </source>
</evidence>
<keyword evidence="3" id="KW-0813">Transport</keyword>
<dbReference type="AlphaFoldDB" id="A0A2I2G642"/>
<dbReference type="Proteomes" id="UP000234275">
    <property type="component" value="Unassembled WGS sequence"/>
</dbReference>
<evidence type="ECO:0000313" key="10">
    <source>
        <dbReference type="Proteomes" id="UP000234275"/>
    </source>
</evidence>
<dbReference type="InterPro" id="IPR004152">
    <property type="entry name" value="GAT_dom"/>
</dbReference>
<keyword evidence="10" id="KW-1185">Reference proteome</keyword>
<organism evidence="9 10">
    <name type="scientific">Aspergillus steynii IBT 23096</name>
    <dbReference type="NCBI Taxonomy" id="1392250"/>
    <lineage>
        <taxon>Eukaryota</taxon>
        <taxon>Fungi</taxon>
        <taxon>Dikarya</taxon>
        <taxon>Ascomycota</taxon>
        <taxon>Pezizomycotina</taxon>
        <taxon>Eurotiomycetes</taxon>
        <taxon>Eurotiomycetidae</taxon>
        <taxon>Eurotiales</taxon>
        <taxon>Aspergillaceae</taxon>
        <taxon>Aspergillus</taxon>
        <taxon>Aspergillus subgen. Circumdati</taxon>
    </lineage>
</organism>
<keyword evidence="5" id="KW-0472">Membrane</keyword>
<dbReference type="SUPFAM" id="SSF48464">
    <property type="entry name" value="ENTH/VHS domain"/>
    <property type="match status" value="1"/>
</dbReference>
<feature type="compositionally biased region" description="Low complexity" evidence="6">
    <location>
        <begin position="7"/>
        <end position="18"/>
    </location>
</feature>
<evidence type="ECO:0000256" key="2">
    <source>
        <dbReference type="ARBA" id="ARBA00011446"/>
    </source>
</evidence>
<dbReference type="GO" id="GO:0005737">
    <property type="term" value="C:cytoplasm"/>
    <property type="evidence" value="ECO:0007669"/>
    <property type="project" value="UniProtKB-ARBA"/>
</dbReference>
<dbReference type="GO" id="GO:0043130">
    <property type="term" value="F:ubiquitin binding"/>
    <property type="evidence" value="ECO:0007669"/>
    <property type="project" value="InterPro"/>
</dbReference>